<dbReference type="InterPro" id="IPR003442">
    <property type="entry name" value="T6A_TsaE"/>
</dbReference>
<keyword evidence="8" id="KW-0067">ATP-binding</keyword>
<evidence type="ECO:0000256" key="1">
    <source>
        <dbReference type="ARBA" id="ARBA00004496"/>
    </source>
</evidence>
<keyword evidence="6" id="KW-0479">Metal-binding</keyword>
<reference evidence="11 12" key="1">
    <citation type="submission" date="2008-04" db="EMBL/GenBank/DDBJ databases">
        <title>Complete sequence of chromosome of Natranaerobius thermophilus JW/NM-WN-LF.</title>
        <authorList>
            <consortium name="US DOE Joint Genome Institute"/>
            <person name="Copeland A."/>
            <person name="Lucas S."/>
            <person name="Lapidus A."/>
            <person name="Glavina del Rio T."/>
            <person name="Dalin E."/>
            <person name="Tice H."/>
            <person name="Bruce D."/>
            <person name="Goodwin L."/>
            <person name="Pitluck S."/>
            <person name="Chertkov O."/>
            <person name="Brettin T."/>
            <person name="Detter J.C."/>
            <person name="Han C."/>
            <person name="Kuske C.R."/>
            <person name="Schmutz J."/>
            <person name="Larimer F."/>
            <person name="Land M."/>
            <person name="Hauser L."/>
            <person name="Kyrpides N."/>
            <person name="Lykidis A."/>
            <person name="Mesbah N.M."/>
            <person name="Wiegel J."/>
        </authorList>
    </citation>
    <scope>NUCLEOTIDE SEQUENCE [LARGE SCALE GENOMIC DNA]</scope>
    <source>
        <strain evidence="12">ATCC BAA-1301 / DSM 18059 / JW/NM-WN-LF</strain>
    </source>
</reference>
<reference evidence="11 12" key="2">
    <citation type="journal article" date="2011" name="J. Bacteriol.">
        <title>Complete genome sequence of the anaerobic, halophilic alkalithermophile Natranaerobius thermophilus JW/NM-WN-LF.</title>
        <authorList>
            <person name="Zhao B."/>
            <person name="Mesbah N.M."/>
            <person name="Dalin E."/>
            <person name="Goodwin L."/>
            <person name="Nolan M."/>
            <person name="Pitluck S."/>
            <person name="Chertkov O."/>
            <person name="Brettin T.S."/>
            <person name="Han J."/>
            <person name="Larimer F.W."/>
            <person name="Land M.L."/>
            <person name="Hauser L."/>
            <person name="Kyrpides N."/>
            <person name="Wiegel J."/>
        </authorList>
    </citation>
    <scope>NUCLEOTIDE SEQUENCE [LARGE SCALE GENOMIC DNA]</scope>
    <source>
        <strain evidence="12">ATCC BAA-1301 / DSM 18059 / JW/NM-WN-LF</strain>
    </source>
</reference>
<sequence>MNINTIEERQTISIAEQLAALLGPGDIVLLTGDLGAGKTTFTKGIAQGLDIDEPVTSPSFTLMNQYSGSIPLYHFDLYRIEDPEEFLELGIEEFLYGKGISVVEWSEKLPELPNSYLQVSLKLGADPEGRQIIIEPYGGYYQELVSKLRQEVFSDEGTRN</sequence>
<evidence type="ECO:0000256" key="2">
    <source>
        <dbReference type="ARBA" id="ARBA00007599"/>
    </source>
</evidence>
<evidence type="ECO:0000256" key="9">
    <source>
        <dbReference type="ARBA" id="ARBA00022842"/>
    </source>
</evidence>
<dbReference type="STRING" id="457570.Nther_0399"/>
<accession>B2A5P7</accession>
<name>B2A5P7_NATTJ</name>
<keyword evidence="4" id="KW-0963">Cytoplasm</keyword>
<dbReference type="PANTHER" id="PTHR33540:SF2">
    <property type="entry name" value="TRNA THREONYLCARBAMOYLADENOSINE BIOSYNTHESIS PROTEIN TSAE"/>
    <property type="match status" value="1"/>
</dbReference>
<evidence type="ECO:0000256" key="3">
    <source>
        <dbReference type="ARBA" id="ARBA00019010"/>
    </source>
</evidence>
<evidence type="ECO:0000313" key="12">
    <source>
        <dbReference type="Proteomes" id="UP000001683"/>
    </source>
</evidence>
<dbReference type="NCBIfam" id="TIGR00150">
    <property type="entry name" value="T6A_YjeE"/>
    <property type="match status" value="1"/>
</dbReference>
<dbReference type="GO" id="GO:0005524">
    <property type="term" value="F:ATP binding"/>
    <property type="evidence" value="ECO:0007669"/>
    <property type="project" value="UniProtKB-KW"/>
</dbReference>
<comment type="subcellular location">
    <subcellularLocation>
        <location evidence="1">Cytoplasm</location>
    </subcellularLocation>
</comment>
<dbReference type="OrthoDB" id="9815896at2"/>
<dbReference type="EMBL" id="CP001034">
    <property type="protein sequence ID" value="ACB83995.1"/>
    <property type="molecule type" value="Genomic_DNA"/>
</dbReference>
<dbReference type="FunCoup" id="B2A5P7">
    <property type="interactions" value="410"/>
</dbReference>
<keyword evidence="12" id="KW-1185">Reference proteome</keyword>
<dbReference type="RefSeq" id="WP_012446882.1">
    <property type="nucleotide sequence ID" value="NC_010718.1"/>
</dbReference>
<evidence type="ECO:0000256" key="10">
    <source>
        <dbReference type="ARBA" id="ARBA00032441"/>
    </source>
</evidence>
<dbReference type="InParanoid" id="B2A5P7"/>
<dbReference type="eggNOG" id="COG0802">
    <property type="taxonomic scope" value="Bacteria"/>
</dbReference>
<gene>
    <name evidence="11" type="ordered locus">Nther_0399</name>
</gene>
<dbReference type="GO" id="GO:0005737">
    <property type="term" value="C:cytoplasm"/>
    <property type="evidence" value="ECO:0007669"/>
    <property type="project" value="UniProtKB-SubCell"/>
</dbReference>
<dbReference type="SUPFAM" id="SSF52540">
    <property type="entry name" value="P-loop containing nucleoside triphosphate hydrolases"/>
    <property type="match status" value="1"/>
</dbReference>
<proteinExistence type="inferred from homology"/>
<keyword evidence="5" id="KW-0819">tRNA processing</keyword>
<evidence type="ECO:0000256" key="7">
    <source>
        <dbReference type="ARBA" id="ARBA00022741"/>
    </source>
</evidence>
<dbReference type="GO" id="GO:0002949">
    <property type="term" value="P:tRNA threonylcarbamoyladenosine modification"/>
    <property type="evidence" value="ECO:0007669"/>
    <property type="project" value="InterPro"/>
</dbReference>
<evidence type="ECO:0000256" key="4">
    <source>
        <dbReference type="ARBA" id="ARBA00022490"/>
    </source>
</evidence>
<dbReference type="KEGG" id="nth:Nther_0399"/>
<dbReference type="AlphaFoldDB" id="B2A5P7"/>
<dbReference type="Pfam" id="PF02367">
    <property type="entry name" value="TsaE"/>
    <property type="match status" value="1"/>
</dbReference>
<keyword evidence="7" id="KW-0547">Nucleotide-binding</keyword>
<organism evidence="11 12">
    <name type="scientific">Natranaerobius thermophilus (strain ATCC BAA-1301 / DSM 18059 / JW/NM-WN-LF)</name>
    <dbReference type="NCBI Taxonomy" id="457570"/>
    <lineage>
        <taxon>Bacteria</taxon>
        <taxon>Bacillati</taxon>
        <taxon>Bacillota</taxon>
        <taxon>Clostridia</taxon>
        <taxon>Natranaerobiales</taxon>
        <taxon>Natranaerobiaceae</taxon>
        <taxon>Natranaerobius</taxon>
    </lineage>
</organism>
<evidence type="ECO:0000256" key="8">
    <source>
        <dbReference type="ARBA" id="ARBA00022840"/>
    </source>
</evidence>
<dbReference type="Proteomes" id="UP000001683">
    <property type="component" value="Chromosome"/>
</dbReference>
<dbReference type="GO" id="GO:0046872">
    <property type="term" value="F:metal ion binding"/>
    <property type="evidence" value="ECO:0007669"/>
    <property type="project" value="UniProtKB-KW"/>
</dbReference>
<evidence type="ECO:0000256" key="5">
    <source>
        <dbReference type="ARBA" id="ARBA00022694"/>
    </source>
</evidence>
<dbReference type="Gene3D" id="3.40.50.300">
    <property type="entry name" value="P-loop containing nucleotide triphosphate hydrolases"/>
    <property type="match status" value="1"/>
</dbReference>
<dbReference type="HOGENOM" id="CLU_087829_3_0_9"/>
<protein>
    <recommendedName>
        <fullName evidence="3">tRNA threonylcarbamoyladenosine biosynthesis protein TsaE</fullName>
    </recommendedName>
    <alternativeName>
        <fullName evidence="10">t(6)A37 threonylcarbamoyladenosine biosynthesis protein TsaE</fullName>
    </alternativeName>
</protein>
<dbReference type="InterPro" id="IPR027417">
    <property type="entry name" value="P-loop_NTPase"/>
</dbReference>
<keyword evidence="9" id="KW-0460">Magnesium</keyword>
<evidence type="ECO:0000256" key="6">
    <source>
        <dbReference type="ARBA" id="ARBA00022723"/>
    </source>
</evidence>
<dbReference type="PANTHER" id="PTHR33540">
    <property type="entry name" value="TRNA THREONYLCARBAMOYLADENOSINE BIOSYNTHESIS PROTEIN TSAE"/>
    <property type="match status" value="1"/>
</dbReference>
<comment type="similarity">
    <text evidence="2">Belongs to the TsaE family.</text>
</comment>
<evidence type="ECO:0000313" key="11">
    <source>
        <dbReference type="EMBL" id="ACB83995.1"/>
    </source>
</evidence>